<evidence type="ECO:0000259" key="13">
    <source>
        <dbReference type="PROSITE" id="PS50102"/>
    </source>
</evidence>
<dbReference type="Pfam" id="PF00076">
    <property type="entry name" value="RRM_1"/>
    <property type="match status" value="1"/>
</dbReference>
<evidence type="ECO:0000259" key="12">
    <source>
        <dbReference type="PROSITE" id="PS50072"/>
    </source>
</evidence>
<evidence type="ECO:0000256" key="8">
    <source>
        <dbReference type="ARBA" id="ARBA00023242"/>
    </source>
</evidence>
<dbReference type="EC" id="5.2.1.8" evidence="10"/>
<feature type="domain" description="RRM" evidence="13">
    <location>
        <begin position="247"/>
        <end position="306"/>
    </location>
</feature>
<dbReference type="AlphaFoldDB" id="A0AAD4MB39"/>
<evidence type="ECO:0000256" key="9">
    <source>
        <dbReference type="PROSITE-ProRule" id="PRU00176"/>
    </source>
</evidence>
<dbReference type="InterPro" id="IPR000504">
    <property type="entry name" value="RRM_dom"/>
</dbReference>
<dbReference type="GO" id="GO:0005634">
    <property type="term" value="C:nucleus"/>
    <property type="evidence" value="ECO:0007669"/>
    <property type="project" value="UniProtKB-SubCell"/>
</dbReference>
<comment type="subcellular location">
    <subcellularLocation>
        <location evidence="3 10">Nucleus</location>
    </subcellularLocation>
</comment>
<keyword evidence="8 10" id="KW-0539">Nucleus</keyword>
<evidence type="ECO:0000256" key="3">
    <source>
        <dbReference type="ARBA" id="ARBA00004123"/>
    </source>
</evidence>
<dbReference type="FunFam" id="2.40.100.10:FF:000015">
    <property type="entry name" value="Peptidyl-prolyl cis-trans isomerase"/>
    <property type="match status" value="1"/>
</dbReference>
<evidence type="ECO:0000256" key="11">
    <source>
        <dbReference type="SAM" id="MobiDB-lite"/>
    </source>
</evidence>
<keyword evidence="5 9" id="KW-0694">RNA-binding</keyword>
<dbReference type="Pfam" id="PF00160">
    <property type="entry name" value="Pro_isomerase"/>
    <property type="match status" value="1"/>
</dbReference>
<dbReference type="InterPro" id="IPR035979">
    <property type="entry name" value="RBD_domain_sf"/>
</dbReference>
<evidence type="ECO:0000256" key="1">
    <source>
        <dbReference type="ARBA" id="ARBA00000971"/>
    </source>
</evidence>
<dbReference type="GO" id="GO:0003723">
    <property type="term" value="F:RNA binding"/>
    <property type="evidence" value="ECO:0007669"/>
    <property type="project" value="UniProtKB-UniRule"/>
</dbReference>
<evidence type="ECO:0000256" key="6">
    <source>
        <dbReference type="ARBA" id="ARBA00023110"/>
    </source>
</evidence>
<evidence type="ECO:0000313" key="15">
    <source>
        <dbReference type="Proteomes" id="UP001203297"/>
    </source>
</evidence>
<dbReference type="InterPro" id="IPR035542">
    <property type="entry name" value="CRIP"/>
</dbReference>
<dbReference type="PROSITE" id="PS50072">
    <property type="entry name" value="CSA_PPIASE_2"/>
    <property type="match status" value="1"/>
</dbReference>
<evidence type="ECO:0000256" key="4">
    <source>
        <dbReference type="ARBA" id="ARBA00010739"/>
    </source>
</evidence>
<dbReference type="InterPro" id="IPR012677">
    <property type="entry name" value="Nucleotide-bd_a/b_plait_sf"/>
</dbReference>
<keyword evidence="15" id="KW-1185">Reference proteome</keyword>
<comment type="catalytic activity">
    <reaction evidence="1 10">
        <text>[protein]-peptidylproline (omega=180) = [protein]-peptidylproline (omega=0)</text>
        <dbReference type="Rhea" id="RHEA:16237"/>
        <dbReference type="Rhea" id="RHEA-COMP:10747"/>
        <dbReference type="Rhea" id="RHEA-COMP:10748"/>
        <dbReference type="ChEBI" id="CHEBI:83833"/>
        <dbReference type="ChEBI" id="CHEBI:83834"/>
        <dbReference type="EC" id="5.2.1.8"/>
    </reaction>
</comment>
<evidence type="ECO:0000256" key="10">
    <source>
        <dbReference type="RuleBase" id="RU365081"/>
    </source>
</evidence>
<name>A0AAD4MB39_9AGAM</name>
<dbReference type="PANTHER" id="PTHR45843">
    <property type="entry name" value="PEPTIDYL-PROLYL CIS-TRANS ISOMERASE-LIKE 4"/>
    <property type="match status" value="1"/>
</dbReference>
<evidence type="ECO:0000256" key="5">
    <source>
        <dbReference type="ARBA" id="ARBA00022884"/>
    </source>
</evidence>
<dbReference type="PRINTS" id="PR00153">
    <property type="entry name" value="CSAPPISMRASE"/>
</dbReference>
<dbReference type="PANTHER" id="PTHR45843:SF1">
    <property type="entry name" value="PEPTIDYL-PROLYL CIS-TRANS ISOMERASE-LIKE 4"/>
    <property type="match status" value="1"/>
</dbReference>
<dbReference type="GO" id="GO:0003755">
    <property type="term" value="F:peptidyl-prolyl cis-trans isomerase activity"/>
    <property type="evidence" value="ECO:0007669"/>
    <property type="project" value="UniProtKB-UniRule"/>
</dbReference>
<feature type="compositionally biased region" description="Pro residues" evidence="11">
    <location>
        <begin position="179"/>
        <end position="192"/>
    </location>
</feature>
<keyword evidence="6 10" id="KW-0697">Rotamase</keyword>
<dbReference type="InterPro" id="IPR002130">
    <property type="entry name" value="Cyclophilin-type_PPIase_dom"/>
</dbReference>
<comment type="similarity">
    <text evidence="4 10">Belongs to the cyclophilin-type PPIase family. PPIL4 subfamily.</text>
</comment>
<dbReference type="Gene3D" id="3.30.70.330">
    <property type="match status" value="1"/>
</dbReference>
<protein>
    <recommendedName>
        <fullName evidence="10">Peptidyl-prolyl cis-trans isomerase</fullName>
        <shortName evidence="10">PPIase</shortName>
        <ecNumber evidence="10">5.2.1.8</ecNumber>
    </recommendedName>
</protein>
<evidence type="ECO:0000256" key="7">
    <source>
        <dbReference type="ARBA" id="ARBA00023235"/>
    </source>
</evidence>
<dbReference type="SUPFAM" id="SSF54928">
    <property type="entry name" value="RNA-binding domain, RBD"/>
    <property type="match status" value="1"/>
</dbReference>
<reference evidence="14" key="1">
    <citation type="journal article" date="2022" name="New Phytol.">
        <title>Evolutionary transition to the ectomycorrhizal habit in the genomes of a hyperdiverse lineage of mushroom-forming fungi.</title>
        <authorList>
            <person name="Looney B."/>
            <person name="Miyauchi S."/>
            <person name="Morin E."/>
            <person name="Drula E."/>
            <person name="Courty P.E."/>
            <person name="Kohler A."/>
            <person name="Kuo A."/>
            <person name="LaButti K."/>
            <person name="Pangilinan J."/>
            <person name="Lipzen A."/>
            <person name="Riley R."/>
            <person name="Andreopoulos W."/>
            <person name="He G."/>
            <person name="Johnson J."/>
            <person name="Nolan M."/>
            <person name="Tritt A."/>
            <person name="Barry K.W."/>
            <person name="Grigoriev I.V."/>
            <person name="Nagy L.G."/>
            <person name="Hibbett D."/>
            <person name="Henrissat B."/>
            <person name="Matheny P.B."/>
            <person name="Labbe J."/>
            <person name="Martin F.M."/>
        </authorList>
    </citation>
    <scope>NUCLEOTIDE SEQUENCE</scope>
    <source>
        <strain evidence="14">BPL690</strain>
    </source>
</reference>
<proteinExistence type="inferred from homology"/>
<comment type="caution">
    <text evidence="14">The sequence shown here is derived from an EMBL/GenBank/DDBJ whole genome shotgun (WGS) entry which is preliminary data.</text>
</comment>
<dbReference type="Proteomes" id="UP001203297">
    <property type="component" value="Unassembled WGS sequence"/>
</dbReference>
<evidence type="ECO:0000256" key="2">
    <source>
        <dbReference type="ARBA" id="ARBA00002388"/>
    </source>
</evidence>
<feature type="region of interest" description="Disordered" evidence="11">
    <location>
        <begin position="179"/>
        <end position="223"/>
    </location>
</feature>
<feature type="compositionally biased region" description="Acidic residues" evidence="11">
    <location>
        <begin position="202"/>
        <end position="215"/>
    </location>
</feature>
<keyword evidence="7 10" id="KW-0413">Isomerase</keyword>
<dbReference type="PROSITE" id="PS50102">
    <property type="entry name" value="RRM"/>
    <property type="match status" value="1"/>
</dbReference>
<dbReference type="Gene3D" id="2.40.100.10">
    <property type="entry name" value="Cyclophilin-like"/>
    <property type="match status" value="1"/>
</dbReference>
<gene>
    <name evidence="14" type="ORF">B0F90DRAFT_1683266</name>
</gene>
<evidence type="ECO:0000313" key="14">
    <source>
        <dbReference type="EMBL" id="KAI0306888.1"/>
    </source>
</evidence>
<accession>A0AAD4MB39</accession>
<dbReference type="SUPFAM" id="SSF50891">
    <property type="entry name" value="Cyclophilin-like"/>
    <property type="match status" value="1"/>
</dbReference>
<sequence>MSLLLETSLGDIVIDLETEACPKTCENFLKLCKVYYYNLNAFFNVSKDFLAQAGDPTATGTGGESIWSLIASQNGAEDVPRYFVPEIVPRLKHTEKGTVSMAVAPSIDGQPSGGCGSQFFITLADGIEYLDGKHSVFGHVVEGLDTLDKINEVFVDQNGRPFKDIRIRHVVVLEDPFPDPPGLIVPDSPPTRPQDNSTRIAEDEDPLDELPEEEAEKQRRRQAAAASALTLEMVGDLPFANVRPPENVLFVCKLNPVTRDEDLELIFSRFGVIMSCQVIRDKKTGDSLQYAFIEFDKHDDAEQVRT</sequence>
<comment type="function">
    <text evidence="2 10">PPIases accelerate the folding of proteins. It catalyzes the cis-trans isomerization of proline imidic peptide bonds in oligopeptides.</text>
</comment>
<organism evidence="14 15">
    <name type="scientific">Multifurca ochricompacta</name>
    <dbReference type="NCBI Taxonomy" id="376703"/>
    <lineage>
        <taxon>Eukaryota</taxon>
        <taxon>Fungi</taxon>
        <taxon>Dikarya</taxon>
        <taxon>Basidiomycota</taxon>
        <taxon>Agaricomycotina</taxon>
        <taxon>Agaricomycetes</taxon>
        <taxon>Russulales</taxon>
        <taxon>Russulaceae</taxon>
        <taxon>Multifurca</taxon>
    </lineage>
</organism>
<dbReference type="EMBL" id="WTXG01000002">
    <property type="protein sequence ID" value="KAI0306888.1"/>
    <property type="molecule type" value="Genomic_DNA"/>
</dbReference>
<dbReference type="InterPro" id="IPR035538">
    <property type="entry name" value="Cyclophilin_PPIL4"/>
</dbReference>
<dbReference type="InterPro" id="IPR029000">
    <property type="entry name" value="Cyclophilin-like_dom_sf"/>
</dbReference>
<dbReference type="CDD" id="cd01921">
    <property type="entry name" value="cyclophilin_RRM"/>
    <property type="match status" value="1"/>
</dbReference>
<feature type="domain" description="PPIase cyclophilin-type" evidence="12">
    <location>
        <begin position="6"/>
        <end position="172"/>
    </location>
</feature>